<proteinExistence type="predicted"/>
<dbReference type="Proteomes" id="UP000054408">
    <property type="component" value="Unassembled WGS sequence"/>
</dbReference>
<dbReference type="InterPro" id="IPR009030">
    <property type="entry name" value="Growth_fac_rcpt_cys_sf"/>
</dbReference>
<keyword evidence="1" id="KW-0343">GTPase activation</keyword>
<dbReference type="SUPFAM" id="SSF49899">
    <property type="entry name" value="Concanavalin A-like lectins/glucanases"/>
    <property type="match status" value="1"/>
</dbReference>
<dbReference type="Pfam" id="PF00616">
    <property type="entry name" value="RasGAP"/>
    <property type="match status" value="1"/>
</dbReference>
<dbReference type="InterPro" id="IPR013320">
    <property type="entry name" value="ConA-like_dom_sf"/>
</dbReference>
<dbReference type="PANTHER" id="PTHR10194:SF60">
    <property type="entry name" value="RAS GTPASE-ACTIVATING PROTEIN RASKOL"/>
    <property type="match status" value="1"/>
</dbReference>
<dbReference type="STRING" id="461836.A0A0L0DU59"/>
<dbReference type="InterPro" id="IPR001936">
    <property type="entry name" value="RasGAP_dom"/>
</dbReference>
<accession>A0A0L0DU59</accession>
<gene>
    <name evidence="5" type="ORF">AMSG_10622</name>
</gene>
<dbReference type="InterPro" id="IPR039360">
    <property type="entry name" value="Ras_GTPase"/>
</dbReference>
<keyword evidence="6" id="KW-1185">Reference proteome</keyword>
<dbReference type="Gene3D" id="1.10.506.10">
    <property type="entry name" value="GTPase Activation - p120gap, domain 1"/>
    <property type="match status" value="4"/>
</dbReference>
<dbReference type="EMBL" id="GL349494">
    <property type="protein sequence ID" value="KNC55028.1"/>
    <property type="molecule type" value="Genomic_DNA"/>
</dbReference>
<keyword evidence="2" id="KW-0812">Transmembrane</keyword>
<protein>
    <recommendedName>
        <fullName evidence="4">Ras-GAP domain-containing protein</fullName>
    </recommendedName>
</protein>
<keyword evidence="2" id="KW-0472">Membrane</keyword>
<dbReference type="SUPFAM" id="SSF57184">
    <property type="entry name" value="Growth factor receptor domain"/>
    <property type="match status" value="2"/>
</dbReference>
<organism evidence="5 6">
    <name type="scientific">Thecamonas trahens ATCC 50062</name>
    <dbReference type="NCBI Taxonomy" id="461836"/>
    <lineage>
        <taxon>Eukaryota</taxon>
        <taxon>Apusozoa</taxon>
        <taxon>Apusomonadida</taxon>
        <taxon>Apusomonadidae</taxon>
        <taxon>Thecamonas</taxon>
    </lineage>
</organism>
<dbReference type="SUPFAM" id="SSF48350">
    <property type="entry name" value="GTPase activation domain, GAP"/>
    <property type="match status" value="1"/>
</dbReference>
<reference evidence="5 6" key="1">
    <citation type="submission" date="2010-05" db="EMBL/GenBank/DDBJ databases">
        <title>The Genome Sequence of Thecamonas trahens ATCC 50062.</title>
        <authorList>
            <consortium name="The Broad Institute Genome Sequencing Platform"/>
            <person name="Russ C."/>
            <person name="Cuomo C."/>
            <person name="Shea T."/>
            <person name="Young S.K."/>
            <person name="Zeng Q."/>
            <person name="Koehrsen M."/>
            <person name="Haas B."/>
            <person name="Borodovsky M."/>
            <person name="Guigo R."/>
            <person name="Alvarado L."/>
            <person name="Berlin A."/>
            <person name="Bochicchio J."/>
            <person name="Borenstein D."/>
            <person name="Chapman S."/>
            <person name="Chen Z."/>
            <person name="Freedman E."/>
            <person name="Gellesch M."/>
            <person name="Goldberg J."/>
            <person name="Griggs A."/>
            <person name="Gujja S."/>
            <person name="Heilman E."/>
            <person name="Heiman D."/>
            <person name="Hepburn T."/>
            <person name="Howarth C."/>
            <person name="Jen D."/>
            <person name="Larson L."/>
            <person name="Mehta T."/>
            <person name="Park D."/>
            <person name="Pearson M."/>
            <person name="Roberts A."/>
            <person name="Saif S."/>
            <person name="Shenoy N."/>
            <person name="Sisk P."/>
            <person name="Stolte C."/>
            <person name="Sykes S."/>
            <person name="Thomson T."/>
            <person name="Walk T."/>
            <person name="White J."/>
            <person name="Yandava C."/>
            <person name="Burger G."/>
            <person name="Gray M.W."/>
            <person name="Holland P.W.H."/>
            <person name="King N."/>
            <person name="Lang F.B.F."/>
            <person name="Roger A.J."/>
            <person name="Ruiz-Trillo I."/>
            <person name="Lander E."/>
            <person name="Nusbaum C."/>
        </authorList>
    </citation>
    <scope>NUCLEOTIDE SEQUENCE [LARGE SCALE GENOMIC DNA]</scope>
    <source>
        <strain evidence="5 6">ATCC 50062</strain>
    </source>
</reference>
<name>A0A0L0DU59_THETB</name>
<keyword evidence="2" id="KW-1133">Transmembrane helix</keyword>
<feature type="transmembrane region" description="Helical" evidence="2">
    <location>
        <begin position="464"/>
        <end position="488"/>
    </location>
</feature>
<sequence>MGQRALLVAMAFMVLLAGTHAAVTYTPPGCAGGSYNFGLLDGLAAYFPMEGTANSVAPGAAMPFNLAGSPTFPAGVAGQAVAFVTQHSGSSPPPTTVMAAHRLANGEPVAEPLLWGESGTTSEYVKQATISLWVKLVDIEFSGGSESNARMGLFCPSRGITPVASNEGMCIMLGMSGGNVRVIVIAADTVVFSSDINIDRNSLLEWTQLTVTWKRASETAANAGFVYINGTVHGGVVNTLNNIADTAQLTPTEFVLGQNDRYFSTSSFPAGNAAPLGFWGPTFTSFRSEVWIDNLAMWNRELTAAEISLLTSDLNPIASSSAGSCSCNSGSFYNATALACVPCESPCAECSGSATSCTACLPRFENVPTCSLSCASKCAATKCTVADENECTECTAGFANAPACAAICASQCATCLTTNGTSCETCAAGLINPPGCSDPAPPAGSGTSPAATPALADPKSSSSVALYAGIGGGLLLFLVVAIVVLLFFKWRNKSVDFAALMCPPLASDGWARMFPRWNEPMFEGVAATSGSSARYAPMEGVVATDPLSLPLYMALADVVPKRNLYSAVVAAMAVTQEHNLTLSLLKALVEHEVAVTLNAETLFRQNSAATKLFQAWGKLRAVEYVRQTIGVLVLECLYQYNQVHSTRNKEGGDEVELDGGYTGTAGLEVDPTRLTDADSLDVNKYKLMTTCQTFLESIYRSSGRCPSSLKEVLSYVATTVGTAYPSKEVQGMGGFFFLRLFCPAITSPQEYLISRDEVSRDERRYLVLVAKVIQNAANGVKFGKKEEFMVQLNDLVESNIPKIENFFTQSLFAGSDAEAGSFAGPTDANEPVPAMVRYNALATLHTMVAESSQEILTWLDEHPVEGADIARMQVAAIMALPAPPAPAART</sequence>
<evidence type="ECO:0000256" key="3">
    <source>
        <dbReference type="SAM" id="SignalP"/>
    </source>
</evidence>
<evidence type="ECO:0000313" key="6">
    <source>
        <dbReference type="Proteomes" id="UP000054408"/>
    </source>
</evidence>
<dbReference type="eggNOG" id="KOG1826">
    <property type="taxonomic scope" value="Eukaryota"/>
</dbReference>
<keyword evidence="3" id="KW-0732">Signal</keyword>
<dbReference type="PROSITE" id="PS50018">
    <property type="entry name" value="RAS_GTPASE_ACTIV_2"/>
    <property type="match status" value="1"/>
</dbReference>
<evidence type="ECO:0000256" key="1">
    <source>
        <dbReference type="ARBA" id="ARBA00022468"/>
    </source>
</evidence>
<dbReference type="Gene3D" id="2.60.120.200">
    <property type="match status" value="1"/>
</dbReference>
<evidence type="ECO:0000313" key="5">
    <source>
        <dbReference type="EMBL" id="KNC55028.1"/>
    </source>
</evidence>
<dbReference type="GO" id="GO:0005096">
    <property type="term" value="F:GTPase activator activity"/>
    <property type="evidence" value="ECO:0007669"/>
    <property type="project" value="UniProtKB-KW"/>
</dbReference>
<dbReference type="SMART" id="SM00323">
    <property type="entry name" value="RasGAP"/>
    <property type="match status" value="1"/>
</dbReference>
<dbReference type="PANTHER" id="PTHR10194">
    <property type="entry name" value="RAS GTPASE-ACTIVATING PROTEINS"/>
    <property type="match status" value="1"/>
</dbReference>
<dbReference type="RefSeq" id="XP_013753334.1">
    <property type="nucleotide sequence ID" value="XM_013897880.1"/>
</dbReference>
<dbReference type="GeneID" id="25568797"/>
<feature type="chain" id="PRO_5005537947" description="Ras-GAP domain-containing protein" evidence="3">
    <location>
        <begin position="22"/>
        <end position="890"/>
    </location>
</feature>
<evidence type="ECO:0000256" key="2">
    <source>
        <dbReference type="SAM" id="Phobius"/>
    </source>
</evidence>
<feature type="signal peptide" evidence="3">
    <location>
        <begin position="1"/>
        <end position="21"/>
    </location>
</feature>
<dbReference type="AlphaFoldDB" id="A0A0L0DU59"/>
<feature type="domain" description="Ras-GAP" evidence="4">
    <location>
        <begin position="563"/>
        <end position="778"/>
    </location>
</feature>
<evidence type="ECO:0000259" key="4">
    <source>
        <dbReference type="PROSITE" id="PS50018"/>
    </source>
</evidence>
<dbReference type="OrthoDB" id="28245at2759"/>
<dbReference type="InterPro" id="IPR008936">
    <property type="entry name" value="Rho_GTPase_activation_prot"/>
</dbReference>